<dbReference type="GO" id="GO:0033819">
    <property type="term" value="F:lipoyl(octanoyl) transferase activity"/>
    <property type="evidence" value="ECO:0007669"/>
    <property type="project" value="UniProtKB-EC"/>
</dbReference>
<dbReference type="PANTHER" id="PTHR10993:SF7">
    <property type="entry name" value="LIPOYLTRANSFERASE 2, MITOCHONDRIAL-RELATED"/>
    <property type="match status" value="1"/>
</dbReference>
<feature type="binding site" evidence="4 7">
    <location>
        <begin position="78"/>
        <end position="85"/>
    </location>
    <ligand>
        <name>substrate</name>
    </ligand>
</feature>
<dbReference type="HAMAP" id="MF_00013">
    <property type="entry name" value="LipB"/>
    <property type="match status" value="1"/>
</dbReference>
<comment type="miscellaneous">
    <text evidence="4">In the reaction, the free carboxyl group of octanoic acid is attached via an amide linkage to the epsilon-amino group of a specific lysine residue of lipoyl domains of lipoate-dependent enzymes.</text>
</comment>
<evidence type="ECO:0000313" key="10">
    <source>
        <dbReference type="EMBL" id="UJG40013.1"/>
    </source>
</evidence>
<evidence type="ECO:0000256" key="3">
    <source>
        <dbReference type="ARBA" id="ARBA00023315"/>
    </source>
</evidence>
<feature type="binding site" evidence="4 7">
    <location>
        <begin position="149"/>
        <end position="151"/>
    </location>
    <ligand>
        <name>substrate</name>
    </ligand>
</feature>
<keyword evidence="2 4" id="KW-0808">Transferase</keyword>
<feature type="site" description="Lowers pKa of active site Cys" evidence="4 8">
    <location>
        <position position="146"/>
    </location>
</feature>
<keyword evidence="3 4" id="KW-0012">Acyltransferase</keyword>
<gene>
    <name evidence="4 10" type="primary">lipB</name>
    <name evidence="10" type="ORF">K9W45_09190</name>
</gene>
<dbReference type="PANTHER" id="PTHR10993">
    <property type="entry name" value="OCTANOYLTRANSFERASE"/>
    <property type="match status" value="1"/>
</dbReference>
<dbReference type="GO" id="GO:0009249">
    <property type="term" value="P:protein lipoylation"/>
    <property type="evidence" value="ECO:0007669"/>
    <property type="project" value="InterPro"/>
</dbReference>
<dbReference type="InterPro" id="IPR000544">
    <property type="entry name" value="Octanoyltransferase"/>
</dbReference>
<dbReference type="InterPro" id="IPR004143">
    <property type="entry name" value="BPL_LPL_catalytic"/>
</dbReference>
<dbReference type="Proteomes" id="UP001201020">
    <property type="component" value="Chromosome"/>
</dbReference>
<dbReference type="NCBIfam" id="NF010925">
    <property type="entry name" value="PRK14345.1"/>
    <property type="match status" value="1"/>
</dbReference>
<evidence type="ECO:0000256" key="8">
    <source>
        <dbReference type="PIRSR" id="PIRSR016262-3"/>
    </source>
</evidence>
<evidence type="ECO:0000256" key="4">
    <source>
        <dbReference type="HAMAP-Rule" id="MF_00013"/>
    </source>
</evidence>
<dbReference type="Pfam" id="PF21948">
    <property type="entry name" value="LplA-B_cat"/>
    <property type="match status" value="1"/>
</dbReference>
<evidence type="ECO:0000256" key="6">
    <source>
        <dbReference type="PIRSR" id="PIRSR016262-1"/>
    </source>
</evidence>
<organism evidence="10">
    <name type="scientific">Candidatus Heimdallarchaeum aukensis</name>
    <dbReference type="NCBI Taxonomy" id="2876573"/>
    <lineage>
        <taxon>Archaea</taxon>
        <taxon>Promethearchaeati</taxon>
        <taxon>Candidatus Heimdallarchaeota</taxon>
        <taxon>Candidatus Heimdallarchaeia (ex Rinke et al. 2021) (nom. nud.)</taxon>
        <taxon>Candidatus Heimdallarchaeales</taxon>
        <taxon>Candidatus Heimdallarchaeaceae</taxon>
        <taxon>Candidatus Heimdallarchaeum</taxon>
    </lineage>
</organism>
<dbReference type="PROSITE" id="PS01313">
    <property type="entry name" value="LIPB"/>
    <property type="match status" value="1"/>
</dbReference>
<dbReference type="InterPro" id="IPR020605">
    <property type="entry name" value="Octanoyltransferase_CS"/>
</dbReference>
<reference evidence="10" key="1">
    <citation type="journal article" date="2022" name="Nat. Microbiol.">
        <title>Unique mobile elements and scalable gene flow at the prokaryote-eukaryote boundary revealed by circularized Asgard archaea genomes.</title>
        <authorList>
            <person name="Wu F."/>
            <person name="Speth D.R."/>
            <person name="Philosof A."/>
            <person name="Cremiere A."/>
            <person name="Narayanan A."/>
            <person name="Barco R.A."/>
            <person name="Connon S.A."/>
            <person name="Amend J.P."/>
            <person name="Antoshechkin I.A."/>
            <person name="Orphan V.J."/>
        </authorList>
    </citation>
    <scope>NUCLEOTIDE SEQUENCE</scope>
    <source>
        <strain evidence="10">PM71</strain>
    </source>
</reference>
<feature type="domain" description="BPL/LPL catalytic" evidence="9">
    <location>
        <begin position="32"/>
        <end position="219"/>
    </location>
</feature>
<keyword evidence="4" id="KW-0963">Cytoplasm</keyword>
<name>A0A9Y1BJ39_9ARCH</name>
<dbReference type="AlphaFoldDB" id="A0A9Y1BJ39"/>
<evidence type="ECO:0000256" key="5">
    <source>
        <dbReference type="PIRNR" id="PIRNR016262"/>
    </source>
</evidence>
<evidence type="ECO:0000256" key="7">
    <source>
        <dbReference type="PIRSR" id="PIRSR016262-2"/>
    </source>
</evidence>
<protein>
    <recommendedName>
        <fullName evidence="4">Probable octanoyltransferase</fullName>
        <ecNumber evidence="4">2.3.1.181</ecNumber>
    </recommendedName>
    <alternativeName>
        <fullName evidence="4">Lipoate-protein ligase B</fullName>
    </alternativeName>
    <alternativeName>
        <fullName evidence="4">Lipoyl/octanoyl transferase</fullName>
    </alternativeName>
    <alternativeName>
        <fullName evidence="4">Octanoyl-[acyl-carrier-protein]-protein N-octanoyltransferase</fullName>
    </alternativeName>
</protein>
<dbReference type="CDD" id="cd16444">
    <property type="entry name" value="LipB"/>
    <property type="match status" value="1"/>
</dbReference>
<accession>A0A9Y1BJ39</accession>
<evidence type="ECO:0000259" key="9">
    <source>
        <dbReference type="PROSITE" id="PS51733"/>
    </source>
</evidence>
<evidence type="ECO:0000256" key="1">
    <source>
        <dbReference type="ARBA" id="ARBA00004821"/>
    </source>
</evidence>
<comment type="catalytic activity">
    <reaction evidence="4 5">
        <text>octanoyl-[ACP] + L-lysyl-[protein] = N(6)-octanoyl-L-lysyl-[protein] + holo-[ACP] + H(+)</text>
        <dbReference type="Rhea" id="RHEA:17665"/>
        <dbReference type="Rhea" id="RHEA-COMP:9636"/>
        <dbReference type="Rhea" id="RHEA-COMP:9685"/>
        <dbReference type="Rhea" id="RHEA-COMP:9752"/>
        <dbReference type="Rhea" id="RHEA-COMP:9928"/>
        <dbReference type="ChEBI" id="CHEBI:15378"/>
        <dbReference type="ChEBI" id="CHEBI:29969"/>
        <dbReference type="ChEBI" id="CHEBI:64479"/>
        <dbReference type="ChEBI" id="CHEBI:78463"/>
        <dbReference type="ChEBI" id="CHEBI:78809"/>
        <dbReference type="EC" id="2.3.1.181"/>
    </reaction>
</comment>
<dbReference type="EC" id="2.3.1.181" evidence="4"/>
<feature type="binding site" evidence="4 7">
    <location>
        <begin position="162"/>
        <end position="164"/>
    </location>
    <ligand>
        <name>substrate</name>
    </ligand>
</feature>
<dbReference type="PIRSF" id="PIRSF016262">
    <property type="entry name" value="LPLase"/>
    <property type="match status" value="1"/>
</dbReference>
<feature type="active site" description="Acyl-thioester intermediate" evidence="4 6">
    <location>
        <position position="180"/>
    </location>
</feature>
<dbReference type="InterPro" id="IPR045864">
    <property type="entry name" value="aa-tRNA-synth_II/BPL/LPL"/>
</dbReference>
<dbReference type="Gene3D" id="3.30.930.10">
    <property type="entry name" value="Bira Bifunctional Protein, Domain 2"/>
    <property type="match status" value="1"/>
</dbReference>
<dbReference type="EMBL" id="CP084166">
    <property type="protein sequence ID" value="UJG40013.1"/>
    <property type="molecule type" value="Genomic_DNA"/>
</dbReference>
<evidence type="ECO:0000256" key="2">
    <source>
        <dbReference type="ARBA" id="ARBA00022679"/>
    </source>
</evidence>
<comment type="subcellular location">
    <subcellularLocation>
        <location evidence="4">Cytoplasm</location>
    </subcellularLocation>
</comment>
<comment type="function">
    <text evidence="4 5">Catalyzes the transfer of endogenously produced octanoic acid from octanoyl-acyl-carrier-protein onto the lipoyl domains of lipoate-dependent enzymes. Lipoyl-ACP can also act as a substrate although octanoyl-ACP is likely to be the physiological substrate.</text>
</comment>
<comment type="similarity">
    <text evidence="4 5">Belongs to the LipB family.</text>
</comment>
<dbReference type="GO" id="GO:0005737">
    <property type="term" value="C:cytoplasm"/>
    <property type="evidence" value="ECO:0007669"/>
    <property type="project" value="UniProtKB-SubCell"/>
</dbReference>
<sequence>MSECFVIKYDTIDYLSALEIQNKIRNIKEEDRQYDNFLLLLQHDPPVFTLGKQGKRSEILVSDEVLEKEGIEVVEIRRGGKVTYHGPGQLVAYFLLDLIQLKITIPEFVHKMEEVVIQTIMEYNIKGFRREEYPGVWIEHNGQISKIAAVGARASKHITSHGLALNVNTNMSHFQMIIPCGITDFIPISLEEVLNRSVDMREVYEKFKNNFTKVFNIEIKDLSPRDLLTKIEKKEREREIEKQ</sequence>
<comment type="pathway">
    <text evidence="1 4 5">Protein modification; protein lipoylation via endogenous pathway; protein N(6)-(lipoyl)lysine from octanoyl-[acyl-carrier-protein]: step 1/2.</text>
</comment>
<proteinExistence type="inferred from homology"/>
<dbReference type="SUPFAM" id="SSF55681">
    <property type="entry name" value="Class II aaRS and biotin synthetases"/>
    <property type="match status" value="1"/>
</dbReference>
<dbReference type="NCBIfam" id="TIGR00214">
    <property type="entry name" value="lipB"/>
    <property type="match status" value="1"/>
</dbReference>
<dbReference type="PROSITE" id="PS51733">
    <property type="entry name" value="BPL_LPL_CATALYTIC"/>
    <property type="match status" value="1"/>
</dbReference>